<dbReference type="SUPFAM" id="SSF52540">
    <property type="entry name" value="P-loop containing nucleoside triphosphate hydrolases"/>
    <property type="match status" value="1"/>
</dbReference>
<dbReference type="GO" id="GO:0005525">
    <property type="term" value="F:GTP binding"/>
    <property type="evidence" value="ECO:0007669"/>
    <property type="project" value="InterPro"/>
</dbReference>
<dbReference type="SMART" id="SM00174">
    <property type="entry name" value="RHO"/>
    <property type="match status" value="1"/>
</dbReference>
<dbReference type="InterPro" id="IPR001806">
    <property type="entry name" value="Small_GTPase"/>
</dbReference>
<evidence type="ECO:0000313" key="4">
    <source>
        <dbReference type="Proteomes" id="UP000700334"/>
    </source>
</evidence>
<dbReference type="EMBL" id="JAGFMF010011390">
    <property type="protein sequence ID" value="KAG8524246.1"/>
    <property type="molecule type" value="Genomic_DNA"/>
</dbReference>
<feature type="region of interest" description="Disordered" evidence="2">
    <location>
        <begin position="1"/>
        <end position="22"/>
    </location>
</feature>
<dbReference type="GO" id="GO:0003924">
    <property type="term" value="F:GTPase activity"/>
    <property type="evidence" value="ECO:0007669"/>
    <property type="project" value="InterPro"/>
</dbReference>
<evidence type="ECO:0000256" key="1">
    <source>
        <dbReference type="ARBA" id="ARBA00022741"/>
    </source>
</evidence>
<evidence type="ECO:0000313" key="3">
    <source>
        <dbReference type="EMBL" id="KAG8524246.1"/>
    </source>
</evidence>
<keyword evidence="4" id="KW-1185">Reference proteome</keyword>
<dbReference type="Pfam" id="PF00071">
    <property type="entry name" value="Ras"/>
    <property type="match status" value="1"/>
</dbReference>
<organism evidence="3 4">
    <name type="scientific">Galemys pyrenaicus</name>
    <name type="common">Iberian desman</name>
    <name type="synonym">Pyrenean desman</name>
    <dbReference type="NCBI Taxonomy" id="202257"/>
    <lineage>
        <taxon>Eukaryota</taxon>
        <taxon>Metazoa</taxon>
        <taxon>Chordata</taxon>
        <taxon>Craniata</taxon>
        <taxon>Vertebrata</taxon>
        <taxon>Euteleostomi</taxon>
        <taxon>Mammalia</taxon>
        <taxon>Eutheria</taxon>
        <taxon>Laurasiatheria</taxon>
        <taxon>Eulipotyphla</taxon>
        <taxon>Talpidae</taxon>
        <taxon>Galemys</taxon>
    </lineage>
</organism>
<accession>A0A8J6AMU7</accession>
<dbReference type="AlphaFoldDB" id="A0A8J6AMU7"/>
<evidence type="ECO:0000256" key="2">
    <source>
        <dbReference type="SAM" id="MobiDB-lite"/>
    </source>
</evidence>
<gene>
    <name evidence="3" type="ORF">J0S82_009535</name>
</gene>
<proteinExistence type="predicted"/>
<comment type="caution">
    <text evidence="3">The sequence shown here is derived from an EMBL/GenBank/DDBJ whole genome shotgun (WGS) entry which is preliminary data.</text>
</comment>
<dbReference type="InterPro" id="IPR027417">
    <property type="entry name" value="P-loop_NTPase"/>
</dbReference>
<dbReference type="Gene3D" id="3.40.50.300">
    <property type="entry name" value="P-loop containing nucleotide triphosphate hydrolases"/>
    <property type="match status" value="1"/>
</dbReference>
<sequence>MPRSETFSPRSSQWPRRASADSAASQAQHVTSDQGSTAFRAQASCGLAGAHGLPEVVGGAWEKLVIAGEGACGKTCLLIIFSKYQFTVMYVPTVFENYVAAMEEDGKKWSWLCGKQLIKLAAMGRRGVTDLEERVTDLETRLVQPGAMGTQPPRDACSGEGHTPCTIAELVDWCSQLAIAELIKLAAMGKKGVAYPEERIIDLETKPVQPGAMGTQPPRDARLGHEPSTISELTCAHNWQLQMNFSQVHCPYFLS</sequence>
<keyword evidence="1" id="KW-0547">Nucleotide-binding</keyword>
<dbReference type="Proteomes" id="UP000700334">
    <property type="component" value="Unassembled WGS sequence"/>
</dbReference>
<protein>
    <submittedName>
        <fullName evidence="3">Transforming protein RhoA</fullName>
    </submittedName>
</protein>
<dbReference type="PRINTS" id="PR00449">
    <property type="entry name" value="RASTRNSFRMNG"/>
</dbReference>
<reference evidence="3" key="1">
    <citation type="journal article" date="2021" name="Evol. Appl.">
        <title>The genome of the Pyrenean desman and the effects of bottlenecks and inbreeding on the genomic landscape of an endangered species.</title>
        <authorList>
            <person name="Escoda L."/>
            <person name="Castresana J."/>
        </authorList>
    </citation>
    <scope>NUCLEOTIDE SEQUENCE</scope>
    <source>
        <strain evidence="3">IBE-C5619</strain>
    </source>
</reference>
<feature type="compositionally biased region" description="Polar residues" evidence="2">
    <location>
        <begin position="1"/>
        <end position="14"/>
    </location>
</feature>
<name>A0A8J6AMU7_GALPY</name>